<dbReference type="EMBL" id="BSEH01001365">
    <property type="protein sequence ID" value="GLJ59752.1"/>
    <property type="molecule type" value="Genomic_DNA"/>
</dbReference>
<dbReference type="Proteomes" id="UP001234787">
    <property type="component" value="Unassembled WGS sequence"/>
</dbReference>
<comment type="caution">
    <text evidence="1">The sequence shown here is derived from an EMBL/GenBank/DDBJ whole genome shotgun (WGS) entry which is preliminary data.</text>
</comment>
<name>A0AAD3RQJ2_CRYJA</name>
<evidence type="ECO:0008006" key="3">
    <source>
        <dbReference type="Google" id="ProtNLM"/>
    </source>
</evidence>
<keyword evidence="2" id="KW-1185">Reference proteome</keyword>
<reference evidence="1" key="1">
    <citation type="submission" date="2022-12" db="EMBL/GenBank/DDBJ databases">
        <title>Chromosome-Level Genome Assembly of Japanese Cedar (Cryptomeriajaponica D. Don).</title>
        <authorList>
            <person name="Fujino T."/>
            <person name="Yamaguchi K."/>
            <person name="Yokoyama T."/>
            <person name="Hamanaka T."/>
            <person name="Harazono Y."/>
            <person name="Kamada H."/>
            <person name="Kobayashi W."/>
            <person name="Ujino-Ihara T."/>
            <person name="Uchiyama K."/>
            <person name="Matsumoto A."/>
            <person name="Izuno A."/>
            <person name="Tsumura Y."/>
            <person name="Toyoda A."/>
            <person name="Shigenobu S."/>
            <person name="Moriguchi Y."/>
            <person name="Ueno S."/>
            <person name="Kasahara M."/>
        </authorList>
    </citation>
    <scope>NUCLEOTIDE SEQUENCE</scope>
</reference>
<organism evidence="1 2">
    <name type="scientific">Cryptomeria japonica</name>
    <name type="common">Japanese cedar</name>
    <name type="synonym">Cupressus japonica</name>
    <dbReference type="NCBI Taxonomy" id="3369"/>
    <lineage>
        <taxon>Eukaryota</taxon>
        <taxon>Viridiplantae</taxon>
        <taxon>Streptophyta</taxon>
        <taxon>Embryophyta</taxon>
        <taxon>Tracheophyta</taxon>
        <taxon>Spermatophyta</taxon>
        <taxon>Pinopsida</taxon>
        <taxon>Pinidae</taxon>
        <taxon>Conifers II</taxon>
        <taxon>Cupressales</taxon>
        <taxon>Cupressaceae</taxon>
        <taxon>Cryptomeria</taxon>
    </lineage>
</organism>
<evidence type="ECO:0000313" key="1">
    <source>
        <dbReference type="EMBL" id="GLJ59752.1"/>
    </source>
</evidence>
<proteinExistence type="predicted"/>
<gene>
    <name evidence="1" type="ORF">SUGI_1521890</name>
</gene>
<evidence type="ECO:0000313" key="2">
    <source>
        <dbReference type="Proteomes" id="UP001234787"/>
    </source>
</evidence>
<accession>A0AAD3RQJ2</accession>
<protein>
    <recommendedName>
        <fullName evidence="3">RNase H type-1 domain-containing protein</fullName>
    </recommendedName>
</protein>
<sequence>MVISRIKVSIAKVVNRKLAGKKVKAYTWWDKKMEEKWEILKVEMVGAIVRRDKRQSIKWKVPERNCYKFNFDGARKGNPRDVGFGAIIWDHDGKMLSATMGYMGWPQKMKRN</sequence>
<dbReference type="AlphaFoldDB" id="A0AAD3RQJ2"/>